<name>A0A166ELZ9_9EURY</name>
<dbReference type="EMBL" id="LWMW01000086">
    <property type="protein sequence ID" value="KZX16800.1"/>
    <property type="molecule type" value="Genomic_DNA"/>
</dbReference>
<evidence type="ECO:0000313" key="2">
    <source>
        <dbReference type="Proteomes" id="UP000077275"/>
    </source>
</evidence>
<protein>
    <recommendedName>
        <fullName evidence="3">Antitoxin SocA-like Panacea domain-containing protein</fullName>
    </recommendedName>
</protein>
<organism evidence="1 2">
    <name type="scientific">Methanobrevibacter cuticularis</name>
    <dbReference type="NCBI Taxonomy" id="47311"/>
    <lineage>
        <taxon>Archaea</taxon>
        <taxon>Methanobacteriati</taxon>
        <taxon>Methanobacteriota</taxon>
        <taxon>Methanomada group</taxon>
        <taxon>Methanobacteria</taxon>
        <taxon>Methanobacteriales</taxon>
        <taxon>Methanobacteriaceae</taxon>
        <taxon>Methanobrevibacter</taxon>
    </lineage>
</organism>
<gene>
    <name evidence="1" type="ORF">MBCUT_05190</name>
</gene>
<evidence type="ECO:0000313" key="1">
    <source>
        <dbReference type="EMBL" id="KZX16800.1"/>
    </source>
</evidence>
<proteinExistence type="predicted"/>
<dbReference type="PATRIC" id="fig|47311.3.peg.599"/>
<keyword evidence="2" id="KW-1185">Reference proteome</keyword>
<evidence type="ECO:0008006" key="3">
    <source>
        <dbReference type="Google" id="ProtNLM"/>
    </source>
</evidence>
<sequence length="206" mass="23769">MEKRIKERILENIKENIGKKYILFLLNSLNQKPIVGKTILMKELFFIANNIPQLNEVFKFEGDNYGPNSDVVSRYLEDMSQIGLIKLENTSRNKDFFKYSLGNNGTEILNKTNTKELDTELLGDMKDLFDGLTTDEALALTYFSYPEMTEESLVKNKIEKKRQRLGLSLYEKGKVSVAKASKIADMPLDKFLELLKEKKIPMELLI</sequence>
<dbReference type="OrthoDB" id="34535at2157"/>
<dbReference type="AlphaFoldDB" id="A0A166ELZ9"/>
<comment type="caution">
    <text evidence="1">The sequence shown here is derived from an EMBL/GenBank/DDBJ whole genome shotgun (WGS) entry which is preliminary data.</text>
</comment>
<reference evidence="1 2" key="1">
    <citation type="submission" date="2016-04" db="EMBL/GenBank/DDBJ databases">
        <title>Genome sequence of Methanobrevibacter cuticularis DSM 11139.</title>
        <authorList>
            <person name="Poehlein A."/>
            <person name="Seedorf H."/>
            <person name="Daniel R."/>
        </authorList>
    </citation>
    <scope>NUCLEOTIDE SEQUENCE [LARGE SCALE GENOMIC DNA]</scope>
    <source>
        <strain evidence="1 2">DSM 11139</strain>
    </source>
</reference>
<dbReference type="Proteomes" id="UP000077275">
    <property type="component" value="Unassembled WGS sequence"/>
</dbReference>
<dbReference type="InterPro" id="IPR005368">
    <property type="entry name" value="UPF0175"/>
</dbReference>
<dbReference type="Pfam" id="PF03683">
    <property type="entry name" value="UPF0175"/>
    <property type="match status" value="1"/>
</dbReference>
<accession>A0A166ELZ9</accession>
<dbReference type="RefSeq" id="WP_067258615.1">
    <property type="nucleotide sequence ID" value="NZ_LWMW01000086.1"/>
</dbReference>
<dbReference type="STRING" id="47311.MBCUT_05190"/>